<evidence type="ECO:0000313" key="7">
    <source>
        <dbReference type="Proteomes" id="UP000000346"/>
    </source>
</evidence>
<dbReference type="Gene3D" id="2.30.40.10">
    <property type="entry name" value="Urease, subunit C, domain 1"/>
    <property type="match status" value="1"/>
</dbReference>
<accession>D9Q358</accession>
<dbReference type="NCBIfam" id="TIGR00221">
    <property type="entry name" value="nagA"/>
    <property type="match status" value="1"/>
</dbReference>
<dbReference type="InterPro" id="IPR003764">
    <property type="entry name" value="GlcNAc_6-P_deAcase"/>
</dbReference>
<dbReference type="FunCoup" id="D9Q358">
    <property type="interactions" value="43"/>
</dbReference>
<comment type="similarity">
    <text evidence="1">Belongs to the metallo-dependent hydrolases superfamily. NagA family.</text>
</comment>
<gene>
    <name evidence="6" type="ordered locus">ASAC_1341</name>
</gene>
<evidence type="ECO:0000259" key="5">
    <source>
        <dbReference type="Pfam" id="PF01979"/>
    </source>
</evidence>
<dbReference type="Proteomes" id="UP000000346">
    <property type="component" value="Chromosome"/>
</dbReference>
<evidence type="ECO:0000256" key="4">
    <source>
        <dbReference type="ARBA" id="ARBA00023277"/>
    </source>
</evidence>
<keyword evidence="2" id="KW-0479">Metal-binding</keyword>
<dbReference type="GO" id="GO:0046872">
    <property type="term" value="F:metal ion binding"/>
    <property type="evidence" value="ECO:0007669"/>
    <property type="project" value="UniProtKB-KW"/>
</dbReference>
<dbReference type="PANTHER" id="PTHR11113:SF14">
    <property type="entry name" value="N-ACETYLGLUCOSAMINE-6-PHOSPHATE DEACETYLASE"/>
    <property type="match status" value="1"/>
</dbReference>
<dbReference type="PANTHER" id="PTHR11113">
    <property type="entry name" value="N-ACETYLGLUCOSAMINE-6-PHOSPHATE DEACETYLASE"/>
    <property type="match status" value="1"/>
</dbReference>
<dbReference type="HOGENOM" id="CLU_032482_1_2_2"/>
<dbReference type="KEGG" id="asc:ASAC_1341"/>
<proteinExistence type="inferred from homology"/>
<dbReference type="InParanoid" id="D9Q358"/>
<evidence type="ECO:0000256" key="3">
    <source>
        <dbReference type="ARBA" id="ARBA00022801"/>
    </source>
</evidence>
<dbReference type="InterPro" id="IPR011059">
    <property type="entry name" value="Metal-dep_hydrolase_composite"/>
</dbReference>
<dbReference type="Pfam" id="PF01979">
    <property type="entry name" value="Amidohydro_1"/>
    <property type="match status" value="1"/>
</dbReference>
<keyword evidence="3 6" id="KW-0378">Hydrolase</keyword>
<dbReference type="SUPFAM" id="SSF51338">
    <property type="entry name" value="Composite domain of metallo-dependent hydrolases"/>
    <property type="match status" value="1"/>
</dbReference>
<dbReference type="EC" id="3.5.1.25" evidence="6"/>
<organism evidence="6 7">
    <name type="scientific">Acidilobus saccharovorans (strain DSM 16705 / JCM 18335 / VKM B-2471 / 345-15)</name>
    <dbReference type="NCBI Taxonomy" id="666510"/>
    <lineage>
        <taxon>Archaea</taxon>
        <taxon>Thermoproteota</taxon>
        <taxon>Thermoprotei</taxon>
        <taxon>Acidilobales</taxon>
        <taxon>Acidilobaceae</taxon>
        <taxon>Acidilobus</taxon>
    </lineage>
</organism>
<evidence type="ECO:0000256" key="2">
    <source>
        <dbReference type="ARBA" id="ARBA00022723"/>
    </source>
</evidence>
<dbReference type="InterPro" id="IPR006680">
    <property type="entry name" value="Amidohydro-rel"/>
</dbReference>
<dbReference type="STRING" id="666510.ASAC_1341"/>
<dbReference type="SUPFAM" id="SSF51556">
    <property type="entry name" value="Metallo-dependent hydrolases"/>
    <property type="match status" value="1"/>
</dbReference>
<evidence type="ECO:0000313" key="6">
    <source>
        <dbReference type="EMBL" id="ADL19746.1"/>
    </source>
</evidence>
<evidence type="ECO:0000256" key="1">
    <source>
        <dbReference type="ARBA" id="ARBA00010716"/>
    </source>
</evidence>
<reference evidence="6 7" key="1">
    <citation type="journal article" date="2010" name="Appl. Environ. Microbiol.">
        <title>The genome sequence of the crenarchaeon Acidilobus saccharovorans supports a new order, Acidilobales, and suggests an important ecological role in terrestrial acidic hot springs.</title>
        <authorList>
            <person name="Mardanov A.V."/>
            <person name="Svetlitchnyi V.A."/>
            <person name="Beletsky A.V."/>
            <person name="Prokofeva M.I."/>
            <person name="Bonch-Osmolovskaya E.A."/>
            <person name="Ravin N.V."/>
            <person name="Skryabin K.G."/>
        </authorList>
    </citation>
    <scope>NUCLEOTIDE SEQUENCE [LARGE SCALE GENOMIC DNA]</scope>
    <source>
        <strain evidence="7">DSM 16705 / JCM 18335 / VKM B-2471 / 345-15</strain>
    </source>
</reference>
<dbReference type="eggNOG" id="arCOG00699">
    <property type="taxonomic scope" value="Archaea"/>
</dbReference>
<keyword evidence="4" id="KW-0119">Carbohydrate metabolism</keyword>
<dbReference type="GO" id="GO:0008448">
    <property type="term" value="F:N-acetylglucosamine-6-phosphate deacetylase activity"/>
    <property type="evidence" value="ECO:0007669"/>
    <property type="project" value="UniProtKB-EC"/>
</dbReference>
<feature type="domain" description="Amidohydrolase-related" evidence="5">
    <location>
        <begin position="61"/>
        <end position="392"/>
    </location>
</feature>
<keyword evidence="7" id="KW-1185">Reference proteome</keyword>
<dbReference type="PIRSF" id="PIRSF038994">
    <property type="entry name" value="NagA"/>
    <property type="match status" value="1"/>
</dbReference>
<protein>
    <submittedName>
        <fullName evidence="6">N-acetylglucosamine-6-phosphate deacetylase</fullName>
        <ecNumber evidence="6">3.5.1.25</ecNumber>
    </submittedName>
</protein>
<dbReference type="GO" id="GO:0006046">
    <property type="term" value="P:N-acetylglucosamine catabolic process"/>
    <property type="evidence" value="ECO:0007669"/>
    <property type="project" value="TreeGrafter"/>
</dbReference>
<dbReference type="InterPro" id="IPR032466">
    <property type="entry name" value="Metal_Hydrolase"/>
</dbReference>
<dbReference type="EMBL" id="CP001742">
    <property type="protein sequence ID" value="ADL19746.1"/>
    <property type="molecule type" value="Genomic_DNA"/>
</dbReference>
<dbReference type="CDD" id="cd00854">
    <property type="entry name" value="NagA"/>
    <property type="match status" value="1"/>
</dbReference>
<dbReference type="AlphaFoldDB" id="D9Q358"/>
<name>D9Q358_ACIS3</name>
<dbReference type="Gene3D" id="3.20.20.140">
    <property type="entry name" value="Metal-dependent hydrolases"/>
    <property type="match status" value="1"/>
</dbReference>
<sequence>MGAIKGARSMGSLTLRHAVILTPREVIPDGFVRIVDGAVAGVGPEPAEQGPDDVNVRGHLVAPGLVDVHIHGAGGYDVMSLKSRDLEGMAKFLACRGVTSFVPTTVSLPPEDIKRACTALISFMDSRPRGAARALGLHLEGPYISPARRGAHLAENLRAPDLGELRELLASCRGVIREVTIAPELPGAIDAIRLLSSSGVTVQLGHTDATFSQAMEALRAGATKFTHLFDAMRPFHHREPGTVGAALLSNAYVELIGDLVHVSPEAILLAYRVIGPRRLVLVSDATPAAGLPEGEYSFWGLSVVSRGGAAWIRGSNTLAGSASTLETDMANLYRVGIDISDAVGAATQNPAMSIGAHLKEGVGELRAGMRGDLVILNKELRVVASVVDGETVCGSL</sequence>